<evidence type="ECO:0000256" key="7">
    <source>
        <dbReference type="ARBA" id="ARBA00023136"/>
    </source>
</evidence>
<feature type="transmembrane region" description="Helical" evidence="8">
    <location>
        <begin position="89"/>
        <end position="110"/>
    </location>
</feature>
<dbReference type="OrthoDB" id="2380240at2"/>
<dbReference type="InterPro" id="IPR004761">
    <property type="entry name" value="Spore_GerAB"/>
</dbReference>
<evidence type="ECO:0000256" key="1">
    <source>
        <dbReference type="ARBA" id="ARBA00004141"/>
    </source>
</evidence>
<dbReference type="eggNOG" id="COG0814">
    <property type="taxonomic scope" value="Bacteria"/>
</dbReference>
<evidence type="ECO:0000313" key="10">
    <source>
        <dbReference type="Proteomes" id="UP000019102"/>
    </source>
</evidence>
<dbReference type="GO" id="GO:0009847">
    <property type="term" value="P:spore germination"/>
    <property type="evidence" value="ECO:0007669"/>
    <property type="project" value="InterPro"/>
</dbReference>
<feature type="transmembrane region" description="Helical" evidence="8">
    <location>
        <begin position="186"/>
        <end position="207"/>
    </location>
</feature>
<keyword evidence="4" id="KW-0309">Germination</keyword>
<dbReference type="STRING" id="1298598.JCM21714_1856"/>
<keyword evidence="3" id="KW-0813">Transport</keyword>
<feature type="transmembrane region" description="Helical" evidence="8">
    <location>
        <begin position="271"/>
        <end position="291"/>
    </location>
</feature>
<accession>W4VHF9</accession>
<dbReference type="Pfam" id="PF03845">
    <property type="entry name" value="Spore_permease"/>
    <property type="match status" value="1"/>
</dbReference>
<feature type="transmembrane region" description="Helical" evidence="8">
    <location>
        <begin position="145"/>
        <end position="166"/>
    </location>
</feature>
<feature type="transmembrane region" description="Helical" evidence="8">
    <location>
        <begin position="116"/>
        <end position="138"/>
    </location>
</feature>
<feature type="transmembrane region" description="Helical" evidence="8">
    <location>
        <begin position="338"/>
        <end position="357"/>
    </location>
</feature>
<dbReference type="Gene3D" id="1.20.1740.10">
    <property type="entry name" value="Amino acid/polyamine transporter I"/>
    <property type="match status" value="1"/>
</dbReference>
<evidence type="ECO:0000256" key="4">
    <source>
        <dbReference type="ARBA" id="ARBA00022544"/>
    </source>
</evidence>
<evidence type="ECO:0000256" key="5">
    <source>
        <dbReference type="ARBA" id="ARBA00022692"/>
    </source>
</evidence>
<dbReference type="AlphaFoldDB" id="W4VHF9"/>
<feature type="transmembrane region" description="Helical" evidence="8">
    <location>
        <begin position="46"/>
        <end position="68"/>
    </location>
</feature>
<keyword evidence="10" id="KW-1185">Reference proteome</keyword>
<gene>
    <name evidence="9" type="ORF">JCM21714_1856</name>
</gene>
<dbReference type="EMBL" id="BAVS01000007">
    <property type="protein sequence ID" value="GAE92835.1"/>
    <property type="molecule type" value="Genomic_DNA"/>
</dbReference>
<dbReference type="PANTHER" id="PTHR34975:SF2">
    <property type="entry name" value="SPORE GERMINATION PROTEIN A2"/>
    <property type="match status" value="1"/>
</dbReference>
<keyword evidence="5 8" id="KW-0812">Transmembrane</keyword>
<dbReference type="Proteomes" id="UP000019102">
    <property type="component" value="Unassembled WGS sequence"/>
</dbReference>
<dbReference type="GO" id="GO:0016020">
    <property type="term" value="C:membrane"/>
    <property type="evidence" value="ECO:0007669"/>
    <property type="project" value="UniProtKB-SubCell"/>
</dbReference>
<keyword evidence="7 8" id="KW-0472">Membrane</keyword>
<comment type="similarity">
    <text evidence="2">Belongs to the amino acid-polyamine-organocation (APC) superfamily. Spore germination protein (SGP) (TC 2.A.3.9) family.</text>
</comment>
<reference evidence="9 10" key="1">
    <citation type="journal article" date="2014" name="Genome Announc.">
        <title>Draft Genome Sequence of the Boron-Tolerant and Moderately Halotolerant Bacterium Gracilibacillus boraciitolerans JCM 21714T.</title>
        <authorList>
            <person name="Ahmed I."/>
            <person name="Oshima K."/>
            <person name="Suda W."/>
            <person name="Kitamura K."/>
            <person name="Iida T."/>
            <person name="Ohmori Y."/>
            <person name="Fujiwara T."/>
            <person name="Hattori M."/>
            <person name="Ohkuma M."/>
        </authorList>
    </citation>
    <scope>NUCLEOTIDE SEQUENCE [LARGE SCALE GENOMIC DNA]</scope>
    <source>
        <strain evidence="9 10">JCM 21714</strain>
    </source>
</reference>
<keyword evidence="6 8" id="KW-1133">Transmembrane helix</keyword>
<evidence type="ECO:0000256" key="6">
    <source>
        <dbReference type="ARBA" id="ARBA00022989"/>
    </source>
</evidence>
<dbReference type="PANTHER" id="PTHR34975">
    <property type="entry name" value="SPORE GERMINATION PROTEIN A2"/>
    <property type="match status" value="1"/>
</dbReference>
<dbReference type="RefSeq" id="WP_035722894.1">
    <property type="nucleotide sequence ID" value="NZ_BAVS01000007.1"/>
</dbReference>
<proteinExistence type="inferred from homology"/>
<evidence type="ECO:0000313" key="9">
    <source>
        <dbReference type="EMBL" id="GAE92835.1"/>
    </source>
</evidence>
<comment type="caution">
    <text evidence="9">The sequence shown here is derived from an EMBL/GenBank/DDBJ whole genome shotgun (WGS) entry which is preliminary data.</text>
</comment>
<sequence>MNRQQKPDITQMVSPFLLVFILHASQIGEGILSFERQISKVAGYDSWISVLLTGLATTIIVILIWRIVSDNNDLIDVHSEVFGKVIGKSISFLFGLYFFSVAITVLRSYIEIIQIWLFRDLDVTLFLIILYLLILYIVLGGFRIVVGFAFFSVFITLFLAIFNYAAFSNGYIDNLLPILNSKWINIIKGIEPMTFGFLGIELILIYAPFIHRFKTGLKWAVIGNGLTTIFYLFSTLAMFVYYNIEQLQKITWPALQLWKVIDFPFVERFEFIGISLHFIAIIASSNLYFWAGTQCLHRISNISFKKIAILFSLIGVFSVFYINSFLMIEKLTTFISKFGVYLLFGYIPLLFILRTIVQGGVKNKHG</sequence>
<evidence type="ECO:0000256" key="2">
    <source>
        <dbReference type="ARBA" id="ARBA00007998"/>
    </source>
</evidence>
<comment type="subcellular location">
    <subcellularLocation>
        <location evidence="1">Membrane</location>
        <topology evidence="1">Multi-pass membrane protein</topology>
    </subcellularLocation>
</comment>
<protein>
    <submittedName>
        <fullName evidence="9">Spore germination protein</fullName>
    </submittedName>
</protein>
<feature type="transmembrane region" description="Helical" evidence="8">
    <location>
        <begin position="12"/>
        <end position="34"/>
    </location>
</feature>
<evidence type="ECO:0000256" key="8">
    <source>
        <dbReference type="SAM" id="Phobius"/>
    </source>
</evidence>
<feature type="transmembrane region" description="Helical" evidence="8">
    <location>
        <begin position="219"/>
        <end position="242"/>
    </location>
</feature>
<organism evidence="9 10">
    <name type="scientific">Gracilibacillus boraciitolerans JCM 21714</name>
    <dbReference type="NCBI Taxonomy" id="1298598"/>
    <lineage>
        <taxon>Bacteria</taxon>
        <taxon>Bacillati</taxon>
        <taxon>Bacillota</taxon>
        <taxon>Bacilli</taxon>
        <taxon>Bacillales</taxon>
        <taxon>Bacillaceae</taxon>
        <taxon>Gracilibacillus</taxon>
    </lineage>
</organism>
<evidence type="ECO:0000256" key="3">
    <source>
        <dbReference type="ARBA" id="ARBA00022448"/>
    </source>
</evidence>
<name>W4VHF9_9BACI</name>
<dbReference type="NCBIfam" id="TIGR00912">
    <property type="entry name" value="2A0309"/>
    <property type="match status" value="1"/>
</dbReference>
<feature type="transmembrane region" description="Helical" evidence="8">
    <location>
        <begin position="307"/>
        <end position="326"/>
    </location>
</feature>